<keyword evidence="3" id="KW-1185">Reference proteome</keyword>
<dbReference type="Proteomes" id="UP000189761">
    <property type="component" value="Unassembled WGS sequence"/>
</dbReference>
<proteinExistence type="predicted"/>
<comment type="caution">
    <text evidence="2">The sequence shown here is derived from an EMBL/GenBank/DDBJ whole genome shotgun (WGS) entry which is preliminary data.</text>
</comment>
<gene>
    <name evidence="2" type="ORF">BWZ43_11060</name>
</gene>
<reference evidence="2 3" key="1">
    <citation type="submission" date="2017-01" db="EMBL/GenBank/DDBJ databases">
        <title>Draft genome sequence of Bacillus oleronius.</title>
        <authorList>
            <person name="Allam M."/>
        </authorList>
    </citation>
    <scope>NUCLEOTIDE SEQUENCE [LARGE SCALE GENOMIC DNA]</scope>
    <source>
        <strain evidence="2 3">DSM 9356</strain>
    </source>
</reference>
<dbReference type="AlphaFoldDB" id="A0A8E2IBC6"/>
<protein>
    <submittedName>
        <fullName evidence="2">Uncharacterized protein</fullName>
    </submittedName>
</protein>
<dbReference type="RefSeq" id="WP_058003701.1">
    <property type="nucleotide sequence ID" value="NZ_CP065424.1"/>
</dbReference>
<evidence type="ECO:0000313" key="2">
    <source>
        <dbReference type="EMBL" id="OOP68308.1"/>
    </source>
</evidence>
<keyword evidence="1" id="KW-0472">Membrane</keyword>
<keyword evidence="1" id="KW-1133">Transmembrane helix</keyword>
<sequence length="61" mass="6249">MIQLFLAAIVAGFALLGLSLLDVVTSTFGTVIEFIGAGTVILFAIVLIVKAIMALVGKLNG</sequence>
<organism evidence="2 3">
    <name type="scientific">Heyndrickxia oleronia</name>
    <dbReference type="NCBI Taxonomy" id="38875"/>
    <lineage>
        <taxon>Bacteria</taxon>
        <taxon>Bacillati</taxon>
        <taxon>Bacillota</taxon>
        <taxon>Bacilli</taxon>
        <taxon>Bacillales</taxon>
        <taxon>Bacillaceae</taxon>
        <taxon>Heyndrickxia</taxon>
    </lineage>
</organism>
<feature type="transmembrane region" description="Helical" evidence="1">
    <location>
        <begin position="31"/>
        <end position="56"/>
    </location>
</feature>
<name>A0A8E2IBC6_9BACI</name>
<evidence type="ECO:0000313" key="3">
    <source>
        <dbReference type="Proteomes" id="UP000189761"/>
    </source>
</evidence>
<keyword evidence="1" id="KW-0812">Transmembrane</keyword>
<evidence type="ECO:0000256" key="1">
    <source>
        <dbReference type="SAM" id="Phobius"/>
    </source>
</evidence>
<dbReference type="EMBL" id="MTLA01000119">
    <property type="protein sequence ID" value="OOP68308.1"/>
    <property type="molecule type" value="Genomic_DNA"/>
</dbReference>
<accession>A0A8E2IBC6</accession>